<keyword evidence="3" id="KW-1185">Reference proteome</keyword>
<dbReference type="OrthoDB" id="3438382at2759"/>
<feature type="region of interest" description="Disordered" evidence="1">
    <location>
        <begin position="1"/>
        <end position="119"/>
    </location>
</feature>
<accession>E3RDP1</accession>
<feature type="compositionally biased region" description="Basic and acidic residues" evidence="1">
    <location>
        <begin position="7"/>
        <end position="27"/>
    </location>
</feature>
<feature type="compositionally biased region" description="Polar residues" evidence="1">
    <location>
        <begin position="225"/>
        <end position="237"/>
    </location>
</feature>
<dbReference type="HOGENOM" id="CLU_1171136_0_0_1"/>
<feature type="region of interest" description="Disordered" evidence="1">
    <location>
        <begin position="213"/>
        <end position="237"/>
    </location>
</feature>
<gene>
    <name evidence="2" type="ORF">PTT_02670</name>
</gene>
<evidence type="ECO:0000256" key="1">
    <source>
        <dbReference type="SAM" id="MobiDB-lite"/>
    </source>
</evidence>
<dbReference type="KEGG" id="pte:PTT_02670"/>
<dbReference type="Proteomes" id="UP000001067">
    <property type="component" value="Unassembled WGS sequence"/>
</dbReference>
<proteinExistence type="predicted"/>
<protein>
    <submittedName>
        <fullName evidence="2">Uncharacterized protein</fullName>
    </submittedName>
</protein>
<sequence length="237" mass="26107">MSLRGKRPLESRSRGNSPPDKRSRPPEPRPALQDRYANTIAPAVLSPPPSRKSSLAGLPQRALTGSRLSPEHHRPDAAGQRSLRQERGRDSPSLINNARNRSPSSIGSGASTPTRQAALPVPSMLPFAVSRQHQDEATGPIALQALRRLKARKKEIASHARAAVARQEESPAPATSTSKSHEVQLKVHQFDIAQLKKEREELTNRLKKIEASVQQLDRQGDDSTEVQTLKNRSAHWN</sequence>
<reference evidence="2 3" key="1">
    <citation type="journal article" date="2010" name="Genome Biol.">
        <title>A first genome assembly of the barley fungal pathogen Pyrenophora teres f. teres.</title>
        <authorList>
            <person name="Ellwood S.R."/>
            <person name="Liu Z."/>
            <person name="Syme R.A."/>
            <person name="Lai Z."/>
            <person name="Hane J.K."/>
            <person name="Keiper F."/>
            <person name="Moffat C.S."/>
            <person name="Oliver R.P."/>
            <person name="Friesen T.L."/>
        </authorList>
    </citation>
    <scope>NUCLEOTIDE SEQUENCE [LARGE SCALE GENOMIC DNA]</scope>
    <source>
        <strain evidence="2 3">0-1</strain>
    </source>
</reference>
<feature type="region of interest" description="Disordered" evidence="1">
    <location>
        <begin position="157"/>
        <end position="182"/>
    </location>
</feature>
<evidence type="ECO:0000313" key="2">
    <source>
        <dbReference type="EMBL" id="EFQ96160.1"/>
    </source>
</evidence>
<organism evidence="3">
    <name type="scientific">Pyrenophora teres f. teres (strain 0-1)</name>
    <name type="common">Barley net blotch fungus</name>
    <name type="synonym">Drechslera teres f. teres</name>
    <dbReference type="NCBI Taxonomy" id="861557"/>
    <lineage>
        <taxon>Eukaryota</taxon>
        <taxon>Fungi</taxon>
        <taxon>Dikarya</taxon>
        <taxon>Ascomycota</taxon>
        <taxon>Pezizomycotina</taxon>
        <taxon>Dothideomycetes</taxon>
        <taxon>Pleosporomycetidae</taxon>
        <taxon>Pleosporales</taxon>
        <taxon>Pleosporineae</taxon>
        <taxon>Pleosporaceae</taxon>
        <taxon>Pyrenophora</taxon>
    </lineage>
</organism>
<feature type="compositionally biased region" description="Polar residues" evidence="1">
    <location>
        <begin position="93"/>
        <end position="115"/>
    </location>
</feature>
<dbReference type="AlphaFoldDB" id="E3RDP1"/>
<name>E3RDP1_PYRTT</name>
<dbReference type="EMBL" id="GL532175">
    <property type="protein sequence ID" value="EFQ96160.1"/>
    <property type="molecule type" value="Genomic_DNA"/>
</dbReference>
<evidence type="ECO:0000313" key="3">
    <source>
        <dbReference type="Proteomes" id="UP000001067"/>
    </source>
</evidence>